<dbReference type="Gene3D" id="1.20.1250.20">
    <property type="entry name" value="MFS general substrate transporter like domains"/>
    <property type="match status" value="1"/>
</dbReference>
<dbReference type="Proteomes" id="UP000532311">
    <property type="component" value="Unassembled WGS sequence"/>
</dbReference>
<feature type="transmembrane region" description="Helical" evidence="8">
    <location>
        <begin position="308"/>
        <end position="327"/>
    </location>
</feature>
<keyword evidence="6" id="KW-0325">Glycoprotein</keyword>
<dbReference type="EMBL" id="JAAQPF010000451">
    <property type="protein sequence ID" value="KAF5702307.1"/>
    <property type="molecule type" value="Genomic_DNA"/>
</dbReference>
<dbReference type="FunFam" id="1.20.1250.20:FF:000011">
    <property type="entry name" value="MFS multidrug transporter, putative"/>
    <property type="match status" value="1"/>
</dbReference>
<proteinExistence type="inferred from homology"/>
<dbReference type="PANTHER" id="PTHR23502:SF68">
    <property type="entry name" value="MULTIDRUG TRANSPORTER, PUTATIVE (AFU_ORTHOLOGUE AFUA_3G01120)-RELATED"/>
    <property type="match status" value="1"/>
</dbReference>
<dbReference type="SUPFAM" id="SSF103473">
    <property type="entry name" value="MFS general substrate transporter"/>
    <property type="match status" value="1"/>
</dbReference>
<dbReference type="AlphaFoldDB" id="A0A8H5XYG3"/>
<evidence type="ECO:0000256" key="5">
    <source>
        <dbReference type="ARBA" id="ARBA00023136"/>
    </source>
</evidence>
<evidence type="ECO:0000313" key="10">
    <source>
        <dbReference type="EMBL" id="KAF5702307.1"/>
    </source>
</evidence>
<dbReference type="Pfam" id="PF07690">
    <property type="entry name" value="MFS_1"/>
    <property type="match status" value="1"/>
</dbReference>
<feature type="transmembrane region" description="Helical" evidence="8">
    <location>
        <begin position="440"/>
        <end position="461"/>
    </location>
</feature>
<feature type="transmembrane region" description="Helical" evidence="8">
    <location>
        <begin position="592"/>
        <end position="615"/>
    </location>
</feature>
<feature type="non-terminal residue" evidence="10">
    <location>
        <position position="1"/>
    </location>
</feature>
<evidence type="ECO:0000313" key="11">
    <source>
        <dbReference type="Proteomes" id="UP000532311"/>
    </source>
</evidence>
<evidence type="ECO:0000256" key="6">
    <source>
        <dbReference type="ARBA" id="ARBA00023180"/>
    </source>
</evidence>
<evidence type="ECO:0000259" key="9">
    <source>
        <dbReference type="PROSITE" id="PS50850"/>
    </source>
</evidence>
<feature type="transmembrane region" description="Helical" evidence="8">
    <location>
        <begin position="481"/>
        <end position="503"/>
    </location>
</feature>
<evidence type="ECO:0000256" key="1">
    <source>
        <dbReference type="ARBA" id="ARBA00004141"/>
    </source>
</evidence>
<feature type="domain" description="Major facilitator superfamily (MFS) profile" evidence="9">
    <location>
        <begin position="216"/>
        <end position="653"/>
    </location>
</feature>
<accession>A0A8H5XYG3</accession>
<dbReference type="CDD" id="cd17323">
    <property type="entry name" value="MFS_Tpo1_MDR_like"/>
    <property type="match status" value="1"/>
</dbReference>
<feature type="transmembrane region" description="Helical" evidence="8">
    <location>
        <begin position="371"/>
        <end position="390"/>
    </location>
</feature>
<sequence length="662" mass="72850">SLSPSNLVCLFARPSRQAIGLESPAINNLVFYRQLFTKIEPGRLQVERNHRIGFAKIRGDETQNLHQHNLGISQYGLSPTSFVAQHTAETFKMSRDDDLTHEESRSHALTREPTREEKTREAIAEGHDADIPSNIGFIPTPADEQRRASLTSHRRASHARERASLDPEKHGKENESVRDEEEGGSQTQSESDIVWWDGDKDRQNPYNFATWKKVLNCVLVSALTFVTPLASSMFAPGVPQLMVEFGSQSRELASFCVSVYVLGFAAGPMIFAPLSELYGRQVVYHCCNVGFIVFVVACAKAPSLSSFIAFRFLSGTFGSTPITNGGGTIADMIVQEKRGAAMASFSIGPLLGPIIGPVVGGVITDALGWRWVFWIIAIISGVLSSIFFFASEETYAPVILARKTKRLQKETGNDRLRSKLDAGLSPADYFKRGILRPFKMLLFSPICIICGVYVGLAYAYLYLLFTSLTPLFMKIYHFNTVHAGLTFLGLGVGSMIGVAYFSVSSDKYMKKKAAAAKEQGIDDPAESMRPENRLPPLRIGAVLLPAGFFIYGWTAEYQTHWIAPILGTCVIGVGNLVIFMSLQMYLIDSFTVYAASALAANAVMRSIAGAFLPLAGLPMYDKLGMGWGNSLLGFIAAALIPAPWLFIKYGEHLRKKFEIKDL</sequence>
<dbReference type="InterPro" id="IPR011701">
    <property type="entry name" value="MFS"/>
</dbReference>
<organism evidence="10 11">
    <name type="scientific">Fusarium globosum</name>
    <dbReference type="NCBI Taxonomy" id="78864"/>
    <lineage>
        <taxon>Eukaryota</taxon>
        <taxon>Fungi</taxon>
        <taxon>Dikarya</taxon>
        <taxon>Ascomycota</taxon>
        <taxon>Pezizomycotina</taxon>
        <taxon>Sordariomycetes</taxon>
        <taxon>Hypocreomycetidae</taxon>
        <taxon>Hypocreales</taxon>
        <taxon>Nectriaceae</taxon>
        <taxon>Fusarium</taxon>
        <taxon>Fusarium fujikuroi species complex</taxon>
    </lineage>
</organism>
<feature type="transmembrane region" description="Helical" evidence="8">
    <location>
        <begin position="537"/>
        <end position="555"/>
    </location>
</feature>
<keyword evidence="11" id="KW-1185">Reference proteome</keyword>
<protein>
    <submittedName>
        <fullName evidence="10">Major facilitator family transporter</fullName>
    </submittedName>
</protein>
<comment type="subcellular location">
    <subcellularLocation>
        <location evidence="1">Membrane</location>
        <topology evidence="1">Multi-pass membrane protein</topology>
    </subcellularLocation>
</comment>
<feature type="transmembrane region" description="Helical" evidence="8">
    <location>
        <begin position="339"/>
        <end position="359"/>
    </location>
</feature>
<feature type="compositionally biased region" description="Basic and acidic residues" evidence="7">
    <location>
        <begin position="93"/>
        <end position="130"/>
    </location>
</feature>
<keyword evidence="3 8" id="KW-0812">Transmembrane</keyword>
<evidence type="ECO:0000256" key="4">
    <source>
        <dbReference type="ARBA" id="ARBA00022989"/>
    </source>
</evidence>
<dbReference type="GO" id="GO:0016020">
    <property type="term" value="C:membrane"/>
    <property type="evidence" value="ECO:0007669"/>
    <property type="project" value="UniProtKB-SubCell"/>
</dbReference>
<reference evidence="10 11" key="1">
    <citation type="submission" date="2020-05" db="EMBL/GenBank/DDBJ databases">
        <title>Identification and distribution of gene clusters putatively required for synthesis of sphingolipid metabolism inhibitors in phylogenetically diverse species of the filamentous fungus Fusarium.</title>
        <authorList>
            <person name="Kim H.-S."/>
            <person name="Busman M."/>
            <person name="Brown D.W."/>
            <person name="Divon H."/>
            <person name="Uhlig S."/>
            <person name="Proctor R.H."/>
        </authorList>
    </citation>
    <scope>NUCLEOTIDE SEQUENCE [LARGE SCALE GENOMIC DNA]</scope>
    <source>
        <strain evidence="10 11">NRRL 26131</strain>
    </source>
</reference>
<feature type="transmembrane region" description="Helical" evidence="8">
    <location>
        <begin position="214"/>
        <end position="232"/>
    </location>
</feature>
<feature type="compositionally biased region" description="Basic and acidic residues" evidence="7">
    <location>
        <begin position="158"/>
        <end position="177"/>
    </location>
</feature>
<dbReference type="PROSITE" id="PS50850">
    <property type="entry name" value="MFS"/>
    <property type="match status" value="1"/>
</dbReference>
<dbReference type="PANTHER" id="PTHR23502">
    <property type="entry name" value="MAJOR FACILITATOR SUPERFAMILY"/>
    <property type="match status" value="1"/>
</dbReference>
<evidence type="ECO:0000256" key="7">
    <source>
        <dbReference type="SAM" id="MobiDB-lite"/>
    </source>
</evidence>
<feature type="transmembrane region" description="Helical" evidence="8">
    <location>
        <begin position="282"/>
        <end position="302"/>
    </location>
</feature>
<dbReference type="GO" id="GO:0022857">
    <property type="term" value="F:transmembrane transporter activity"/>
    <property type="evidence" value="ECO:0007669"/>
    <property type="project" value="InterPro"/>
</dbReference>
<feature type="region of interest" description="Disordered" evidence="7">
    <location>
        <begin position="93"/>
        <end position="196"/>
    </location>
</feature>
<evidence type="ECO:0000256" key="2">
    <source>
        <dbReference type="ARBA" id="ARBA00008335"/>
    </source>
</evidence>
<feature type="transmembrane region" description="Helical" evidence="8">
    <location>
        <begin position="561"/>
        <end position="580"/>
    </location>
</feature>
<name>A0A8H5XYG3_9HYPO</name>
<comment type="similarity">
    <text evidence="2">Belongs to the major facilitator superfamily.</text>
</comment>
<feature type="transmembrane region" description="Helical" evidence="8">
    <location>
        <begin position="627"/>
        <end position="647"/>
    </location>
</feature>
<dbReference type="InterPro" id="IPR036259">
    <property type="entry name" value="MFS_trans_sf"/>
</dbReference>
<keyword evidence="4 8" id="KW-1133">Transmembrane helix</keyword>
<comment type="caution">
    <text evidence="10">The sequence shown here is derived from an EMBL/GenBank/DDBJ whole genome shotgun (WGS) entry which is preliminary data.</text>
</comment>
<evidence type="ECO:0000256" key="8">
    <source>
        <dbReference type="SAM" id="Phobius"/>
    </source>
</evidence>
<feature type="transmembrane region" description="Helical" evidence="8">
    <location>
        <begin position="252"/>
        <end position="275"/>
    </location>
</feature>
<keyword evidence="5 8" id="KW-0472">Membrane</keyword>
<gene>
    <name evidence="10" type="ORF">FGLOB1_9677</name>
</gene>
<evidence type="ECO:0000256" key="3">
    <source>
        <dbReference type="ARBA" id="ARBA00022692"/>
    </source>
</evidence>
<dbReference type="InterPro" id="IPR020846">
    <property type="entry name" value="MFS_dom"/>
</dbReference>